<evidence type="ECO:0000313" key="12">
    <source>
        <dbReference type="Proteomes" id="UP001549077"/>
    </source>
</evidence>
<comment type="similarity">
    <text evidence="2 9 10">Belongs to the SecY/SEC61-alpha family.</text>
</comment>
<evidence type="ECO:0000256" key="1">
    <source>
        <dbReference type="ARBA" id="ARBA00004141"/>
    </source>
</evidence>
<gene>
    <name evidence="9" type="primary">secY</name>
    <name evidence="11" type="ORF">ABID08_006200</name>
</gene>
<comment type="caution">
    <text evidence="11">The sequence shown here is derived from an EMBL/GenBank/DDBJ whole genome shotgun (WGS) entry which is preliminary data.</text>
</comment>
<protein>
    <recommendedName>
        <fullName evidence="9">Protein translocase subunit SecY</fullName>
    </recommendedName>
</protein>
<dbReference type="Proteomes" id="UP001549077">
    <property type="component" value="Unassembled WGS sequence"/>
</dbReference>
<name>A0ABV2MQY3_9HYPH</name>
<comment type="subcellular location">
    <subcellularLocation>
        <location evidence="9">Cell membrane</location>
        <topology evidence="9">Multi-pass membrane protein</topology>
    </subcellularLocation>
    <subcellularLocation>
        <location evidence="1">Membrane</location>
        <topology evidence="1">Multi-pass membrane protein</topology>
    </subcellularLocation>
</comment>
<dbReference type="InterPro" id="IPR002208">
    <property type="entry name" value="SecY/SEC61-alpha"/>
</dbReference>
<feature type="transmembrane region" description="Helical" evidence="9">
    <location>
        <begin position="79"/>
        <end position="103"/>
    </location>
</feature>
<keyword evidence="9" id="KW-1003">Cell membrane</keyword>
<evidence type="ECO:0000256" key="7">
    <source>
        <dbReference type="ARBA" id="ARBA00023010"/>
    </source>
</evidence>
<evidence type="ECO:0000313" key="11">
    <source>
        <dbReference type="EMBL" id="MET3758816.1"/>
    </source>
</evidence>
<dbReference type="PRINTS" id="PR00303">
    <property type="entry name" value="SECYTRNLCASE"/>
</dbReference>
<dbReference type="EMBL" id="JBEPMY010000037">
    <property type="protein sequence ID" value="MET3758816.1"/>
    <property type="molecule type" value="Genomic_DNA"/>
</dbReference>
<reference evidence="11 12" key="1">
    <citation type="submission" date="2024-06" db="EMBL/GenBank/DDBJ databases">
        <title>Genomic Encyclopedia of Type Strains, Phase IV (KMG-IV): sequencing the most valuable type-strain genomes for metagenomic binning, comparative biology and taxonomic classification.</title>
        <authorList>
            <person name="Goeker M."/>
        </authorList>
    </citation>
    <scope>NUCLEOTIDE SEQUENCE [LARGE SCALE GENOMIC DNA]</scope>
    <source>
        <strain evidence="11 12">DSM 29288</strain>
    </source>
</reference>
<evidence type="ECO:0000256" key="2">
    <source>
        <dbReference type="ARBA" id="ARBA00005751"/>
    </source>
</evidence>
<comment type="subunit">
    <text evidence="9">Component of the Sec protein translocase complex. Heterotrimer consisting of SecY, SecE and SecG subunits. The heterotrimers can form oligomers, although 1 heterotrimer is thought to be able to translocate proteins. Interacts with the ribosome. Interacts with SecDF, and other proteins may be involved. Interacts with SecA.</text>
</comment>
<feature type="transmembrane region" description="Helical" evidence="9">
    <location>
        <begin position="220"/>
        <end position="238"/>
    </location>
</feature>
<feature type="transmembrane region" description="Helical" evidence="9">
    <location>
        <begin position="155"/>
        <end position="175"/>
    </location>
</feature>
<dbReference type="InterPro" id="IPR030659">
    <property type="entry name" value="SecY_CS"/>
</dbReference>
<feature type="transmembrane region" description="Helical" evidence="9">
    <location>
        <begin position="187"/>
        <end position="208"/>
    </location>
</feature>
<dbReference type="HAMAP" id="MF_01465">
    <property type="entry name" value="SecY"/>
    <property type="match status" value="1"/>
</dbReference>
<proteinExistence type="inferred from homology"/>
<dbReference type="PROSITE" id="PS00756">
    <property type="entry name" value="SECY_2"/>
    <property type="match status" value="1"/>
</dbReference>
<sequence>MASAAEQLASNLNFSTFAKAEDLKKRLWFTLAALLVYRLGTHIPLPGLNPEAYAQAFRGQAGGILGLFNMFSGGAVQRMAIFALGIMPYISASIIVQLMTSVVPALENLKKEGEQGRKIINQYTRYGTVILGALQAYGIAAGLESGQGLVVEPGWFFRVSTVLTLLGGTMFLMWLGEQITSRGIGNGISLIIFAGIAAGLPTALAGTLELGRTGALSTPLILLVIIVAIGVIGVIVFVERAQRRLLIQYPKRQVGNRMFQGDTSHLPLKLNTSGVIPAIFASSLLLLPATIAGFARTTAMPAWATSIVAALGHGQPLYMVLYAALIAFFAFFYTAIVFNPKDTADNLKKHGGFIPGIRPGERTAEYIDYVLTRITMIGAIYLVFVCILPEILVSQTGIPLSLGGTSLLIVVSVTLDTVAQIQGHLIAQQYEGLIKKSKLRGGKRGR</sequence>
<dbReference type="RefSeq" id="WP_168301515.1">
    <property type="nucleotide sequence ID" value="NZ_CP071604.1"/>
</dbReference>
<keyword evidence="3 9" id="KW-0813">Transport</keyword>
<feature type="transmembrane region" description="Helical" evidence="9">
    <location>
        <begin position="317"/>
        <end position="338"/>
    </location>
</feature>
<evidence type="ECO:0000256" key="5">
    <source>
        <dbReference type="ARBA" id="ARBA00022927"/>
    </source>
</evidence>
<dbReference type="Gene3D" id="1.10.3370.10">
    <property type="entry name" value="SecY subunit domain"/>
    <property type="match status" value="1"/>
</dbReference>
<dbReference type="SUPFAM" id="SSF103491">
    <property type="entry name" value="Preprotein translocase SecY subunit"/>
    <property type="match status" value="1"/>
</dbReference>
<feature type="transmembrane region" description="Helical" evidence="9">
    <location>
        <begin position="398"/>
        <end position="419"/>
    </location>
</feature>
<evidence type="ECO:0000256" key="6">
    <source>
        <dbReference type="ARBA" id="ARBA00022989"/>
    </source>
</evidence>
<dbReference type="InterPro" id="IPR026593">
    <property type="entry name" value="SecY"/>
</dbReference>
<evidence type="ECO:0000256" key="10">
    <source>
        <dbReference type="RuleBase" id="RU004349"/>
    </source>
</evidence>
<evidence type="ECO:0000256" key="3">
    <source>
        <dbReference type="ARBA" id="ARBA00022448"/>
    </source>
</evidence>
<keyword evidence="8 9" id="KW-0472">Membrane</keyword>
<keyword evidence="6 9" id="KW-1133">Transmembrane helix</keyword>
<feature type="transmembrane region" description="Helical" evidence="9">
    <location>
        <begin position="370"/>
        <end position="392"/>
    </location>
</feature>
<evidence type="ECO:0000256" key="8">
    <source>
        <dbReference type="ARBA" id="ARBA00023136"/>
    </source>
</evidence>
<keyword evidence="7 9" id="KW-0811">Translocation</keyword>
<feature type="transmembrane region" description="Helical" evidence="9">
    <location>
        <begin position="275"/>
        <end position="297"/>
    </location>
</feature>
<dbReference type="PANTHER" id="PTHR10906">
    <property type="entry name" value="SECY/SEC61-ALPHA FAMILY MEMBER"/>
    <property type="match status" value="1"/>
</dbReference>
<organism evidence="11 12">
    <name type="scientific">Rhizobium binae</name>
    <dbReference type="NCBI Taxonomy" id="1138190"/>
    <lineage>
        <taxon>Bacteria</taxon>
        <taxon>Pseudomonadati</taxon>
        <taxon>Pseudomonadota</taxon>
        <taxon>Alphaproteobacteria</taxon>
        <taxon>Hyphomicrobiales</taxon>
        <taxon>Rhizobiaceae</taxon>
        <taxon>Rhizobium/Agrobacterium group</taxon>
        <taxon>Rhizobium</taxon>
    </lineage>
</organism>
<evidence type="ECO:0000256" key="4">
    <source>
        <dbReference type="ARBA" id="ARBA00022692"/>
    </source>
</evidence>
<dbReference type="PIRSF" id="PIRSF004557">
    <property type="entry name" value="SecY"/>
    <property type="match status" value="1"/>
</dbReference>
<keyword evidence="4 9" id="KW-0812">Transmembrane</keyword>
<dbReference type="InterPro" id="IPR023201">
    <property type="entry name" value="SecY_dom_sf"/>
</dbReference>
<keyword evidence="12" id="KW-1185">Reference proteome</keyword>
<accession>A0ABV2MQY3</accession>
<comment type="function">
    <text evidence="9">The central subunit of the protein translocation channel SecYEG. Consists of two halves formed by TMs 1-5 and 6-10. These two domains form a lateral gate at the front which open onto the bilayer between TMs 2 and 7, and are clamped together by SecE at the back. The channel is closed by both a pore ring composed of hydrophobic SecY resides and a short helix (helix 2A) on the extracellular side of the membrane which forms a plug. The plug probably moves laterally to allow the channel to open. The ring and the pore may move independently.</text>
</comment>
<dbReference type="Pfam" id="PF00344">
    <property type="entry name" value="SecY"/>
    <property type="match status" value="1"/>
</dbReference>
<dbReference type="NCBIfam" id="TIGR00967">
    <property type="entry name" value="3a0501s007"/>
    <property type="match status" value="1"/>
</dbReference>
<keyword evidence="5 9" id="KW-0653">Protein transport</keyword>
<dbReference type="GeneID" id="91148148"/>
<evidence type="ECO:0000256" key="9">
    <source>
        <dbReference type="HAMAP-Rule" id="MF_01465"/>
    </source>
</evidence>
<comment type="caution">
    <text evidence="9">Lacks conserved residue(s) required for the propagation of feature annotation.</text>
</comment>